<reference evidence="2 3" key="1">
    <citation type="journal article" date="2011" name="Proc. Natl. Acad. Sci. U.S.A.">
        <title>Genome and transcriptome analyses of the mountain pine beetle-fungal symbiont Grosmannia clavigera, a lodgepole pine pathogen.</title>
        <authorList>
            <person name="DiGuistini S."/>
            <person name="Wang Y."/>
            <person name="Liao N.Y."/>
            <person name="Taylor G."/>
            <person name="Tanguay P."/>
            <person name="Feau N."/>
            <person name="Henrissat B."/>
            <person name="Chan S.K."/>
            <person name="Hesse-Orce U."/>
            <person name="Alamouti S.M."/>
            <person name="Tsui C.K.M."/>
            <person name="Docking R.T."/>
            <person name="Levasseur A."/>
            <person name="Haridas S."/>
            <person name="Robertson G."/>
            <person name="Birol I."/>
            <person name="Holt R.A."/>
            <person name="Marra M.A."/>
            <person name="Hamelin R.C."/>
            <person name="Hirst M."/>
            <person name="Jones S.J.M."/>
            <person name="Bohlmann J."/>
            <person name="Breuil C."/>
        </authorList>
    </citation>
    <scope>NUCLEOTIDE SEQUENCE [LARGE SCALE GENOMIC DNA]</scope>
    <source>
        <strain evidence="3">kw1407 / UAMH 11150</strain>
    </source>
</reference>
<organism evidence="3">
    <name type="scientific">Grosmannia clavigera (strain kw1407 / UAMH 11150)</name>
    <name type="common">Blue stain fungus</name>
    <name type="synonym">Graphiocladiella clavigera</name>
    <dbReference type="NCBI Taxonomy" id="655863"/>
    <lineage>
        <taxon>Eukaryota</taxon>
        <taxon>Fungi</taxon>
        <taxon>Dikarya</taxon>
        <taxon>Ascomycota</taxon>
        <taxon>Pezizomycotina</taxon>
        <taxon>Sordariomycetes</taxon>
        <taxon>Sordariomycetidae</taxon>
        <taxon>Ophiostomatales</taxon>
        <taxon>Ophiostomataceae</taxon>
        <taxon>Leptographium</taxon>
    </lineage>
</organism>
<feature type="region of interest" description="Disordered" evidence="1">
    <location>
        <begin position="228"/>
        <end position="286"/>
    </location>
</feature>
<feature type="compositionally biased region" description="Low complexity" evidence="1">
    <location>
        <begin position="229"/>
        <end position="238"/>
    </location>
</feature>
<accession>F0XBB5</accession>
<feature type="region of interest" description="Disordered" evidence="1">
    <location>
        <begin position="362"/>
        <end position="463"/>
    </location>
</feature>
<feature type="compositionally biased region" description="Basic residues" evidence="1">
    <location>
        <begin position="445"/>
        <end position="463"/>
    </location>
</feature>
<dbReference type="AlphaFoldDB" id="F0XBB5"/>
<dbReference type="Proteomes" id="UP000007796">
    <property type="component" value="Unassembled WGS sequence"/>
</dbReference>
<dbReference type="GeneID" id="25978425"/>
<dbReference type="HOGENOM" id="CLU_590586_0_0_1"/>
<keyword evidence="3" id="KW-1185">Reference proteome</keyword>
<feature type="compositionally biased region" description="Basic and acidic residues" evidence="1">
    <location>
        <begin position="276"/>
        <end position="286"/>
    </location>
</feature>
<gene>
    <name evidence="2" type="ORF">CMQ_5136</name>
</gene>
<proteinExistence type="predicted"/>
<name>F0XBB5_GROCL</name>
<sequence length="463" mass="50403">MLGYLINFVHLDPGSRTAEESAPASAYEQIENLRRVMDDPACPPLVLSRDTVLSLGLKDTLHRAQVAEINMRSTKPWPEMHSGAIHVTDRAGASAPLMHYIFWHQETSLTQPASPRLLASQSPSLMDEIAIPAAMQSLNMNAGTQQATDTDGHGVTQQTKPIDIRQNVAATTSGPPLAELSDTEVLSHLARSTRRINTLRDPTLVGRVYNDNWLGRIVNSQEELDAMESLASMSSSNSRPTGSRGGLPGYSRHGFSDDGDAEYSINSGDSSDSDDGDVKRESLTPETARRSWRIQTVTADVPIPSVDEVYASPAYVPVPVERVFPGPTANLRHQQMLRIQRLPQPQSPPMRQARDQLTHSPLRTSFSANGYDEDASGSSTGWEGEWTPSSSPGSLTGPTGGRITGPAIARGRSPTRDHSERQSARHTRRRGNAPYPVDGQSARQSKSHSKSHSKKSSGKHQKC</sequence>
<evidence type="ECO:0000313" key="3">
    <source>
        <dbReference type="Proteomes" id="UP000007796"/>
    </source>
</evidence>
<evidence type="ECO:0000313" key="2">
    <source>
        <dbReference type="EMBL" id="EFX04874.1"/>
    </source>
</evidence>
<protein>
    <submittedName>
        <fullName evidence="2">Uncharacterized protein</fullName>
    </submittedName>
</protein>
<feature type="compositionally biased region" description="Low complexity" evidence="1">
    <location>
        <begin position="387"/>
        <end position="397"/>
    </location>
</feature>
<dbReference type="RefSeq" id="XP_014174356.1">
    <property type="nucleotide sequence ID" value="XM_014318881.1"/>
</dbReference>
<evidence type="ECO:0000256" key="1">
    <source>
        <dbReference type="SAM" id="MobiDB-lite"/>
    </source>
</evidence>
<dbReference type="EMBL" id="GL629756">
    <property type="protein sequence ID" value="EFX04874.1"/>
    <property type="molecule type" value="Genomic_DNA"/>
</dbReference>
<feature type="compositionally biased region" description="Basic and acidic residues" evidence="1">
    <location>
        <begin position="414"/>
        <end position="423"/>
    </location>
</feature>
<dbReference type="InParanoid" id="F0XBB5"/>